<keyword evidence="2" id="KW-1185">Reference proteome</keyword>
<protein>
    <submittedName>
        <fullName evidence="1">Uncharacterized protein</fullName>
    </submittedName>
</protein>
<dbReference type="EMBL" id="CM044701">
    <property type="protein sequence ID" value="KAI5680190.1"/>
    <property type="molecule type" value="Genomic_DNA"/>
</dbReference>
<accession>A0ACC0C5L8</accession>
<dbReference type="Proteomes" id="UP001060085">
    <property type="component" value="Linkage Group LG01"/>
</dbReference>
<gene>
    <name evidence="1" type="ORF">M9H77_01417</name>
</gene>
<comment type="caution">
    <text evidence="1">The sequence shown here is derived from an EMBL/GenBank/DDBJ whole genome shotgun (WGS) entry which is preliminary data.</text>
</comment>
<sequence length="159" mass="18176">MIGRFLCVTLRDPLLFVDRSLEGKEASGTSCRERPRVSVHSEATGLLRNSPFFTGKKTGTGGTWWLGRTRGARSPTAVGVHFRDRIVSSRKVITMLLEIRDFMLYWNEIEDVFQSLETLETLPRLPRSVRNNNTLSSKNRYEQLSRNPKEISMISLVQC</sequence>
<evidence type="ECO:0000313" key="1">
    <source>
        <dbReference type="EMBL" id="KAI5680190.1"/>
    </source>
</evidence>
<reference evidence="2" key="1">
    <citation type="journal article" date="2023" name="Nat. Plants">
        <title>Single-cell RNA sequencing provides a high-resolution roadmap for understanding the multicellular compartmentation of specialized metabolism.</title>
        <authorList>
            <person name="Sun S."/>
            <person name="Shen X."/>
            <person name="Li Y."/>
            <person name="Li Y."/>
            <person name="Wang S."/>
            <person name="Li R."/>
            <person name="Zhang H."/>
            <person name="Shen G."/>
            <person name="Guo B."/>
            <person name="Wei J."/>
            <person name="Xu J."/>
            <person name="St-Pierre B."/>
            <person name="Chen S."/>
            <person name="Sun C."/>
        </authorList>
    </citation>
    <scope>NUCLEOTIDE SEQUENCE [LARGE SCALE GENOMIC DNA]</scope>
</reference>
<organism evidence="1 2">
    <name type="scientific">Catharanthus roseus</name>
    <name type="common">Madagascar periwinkle</name>
    <name type="synonym">Vinca rosea</name>
    <dbReference type="NCBI Taxonomy" id="4058"/>
    <lineage>
        <taxon>Eukaryota</taxon>
        <taxon>Viridiplantae</taxon>
        <taxon>Streptophyta</taxon>
        <taxon>Embryophyta</taxon>
        <taxon>Tracheophyta</taxon>
        <taxon>Spermatophyta</taxon>
        <taxon>Magnoliopsida</taxon>
        <taxon>eudicotyledons</taxon>
        <taxon>Gunneridae</taxon>
        <taxon>Pentapetalae</taxon>
        <taxon>asterids</taxon>
        <taxon>lamiids</taxon>
        <taxon>Gentianales</taxon>
        <taxon>Apocynaceae</taxon>
        <taxon>Rauvolfioideae</taxon>
        <taxon>Vinceae</taxon>
        <taxon>Catharanthinae</taxon>
        <taxon>Catharanthus</taxon>
    </lineage>
</organism>
<name>A0ACC0C5L8_CATRO</name>
<proteinExistence type="predicted"/>
<evidence type="ECO:0000313" key="2">
    <source>
        <dbReference type="Proteomes" id="UP001060085"/>
    </source>
</evidence>